<evidence type="ECO:0000313" key="7">
    <source>
        <dbReference type="Proteomes" id="UP001165060"/>
    </source>
</evidence>
<feature type="domain" description="TNFR-Cys" evidence="5">
    <location>
        <begin position="2050"/>
        <end position="2095"/>
    </location>
</feature>
<evidence type="ECO:0000256" key="1">
    <source>
        <dbReference type="ARBA" id="ARBA00004613"/>
    </source>
</evidence>
<dbReference type="PROSITE" id="PS50050">
    <property type="entry name" value="TNFR_NGFR_2"/>
    <property type="match status" value="1"/>
</dbReference>
<dbReference type="CDD" id="cd00185">
    <property type="entry name" value="TNFRSF"/>
    <property type="match status" value="1"/>
</dbReference>
<feature type="repeat" description="TNFR-Cys" evidence="4">
    <location>
        <begin position="2050"/>
        <end position="2095"/>
    </location>
</feature>
<proteinExistence type="predicted"/>
<comment type="caution">
    <text evidence="6">The sequence shown here is derived from an EMBL/GenBank/DDBJ whole genome shotgun (WGS) entry which is preliminary data.</text>
</comment>
<dbReference type="Proteomes" id="UP001165060">
    <property type="component" value="Unassembled WGS sequence"/>
</dbReference>
<comment type="caution">
    <text evidence="4">Lacks conserved residue(s) required for the propagation of feature annotation.</text>
</comment>
<feature type="disulfide bond" evidence="4">
    <location>
        <begin position="2077"/>
        <end position="2095"/>
    </location>
</feature>
<dbReference type="EMBL" id="BRYB01002879">
    <property type="protein sequence ID" value="GMI26936.1"/>
    <property type="molecule type" value="Genomic_DNA"/>
</dbReference>
<keyword evidence="2" id="KW-0964">Secreted</keyword>
<evidence type="ECO:0000259" key="5">
    <source>
        <dbReference type="PROSITE" id="PS50050"/>
    </source>
</evidence>
<protein>
    <recommendedName>
        <fullName evidence="5">TNFR-Cys domain-containing protein</fullName>
    </recommendedName>
</protein>
<comment type="subcellular location">
    <subcellularLocation>
        <location evidence="1">Secreted</location>
    </subcellularLocation>
</comment>
<dbReference type="InterPro" id="IPR052136">
    <property type="entry name" value="Adipolin/Erythroferrone-rel"/>
</dbReference>
<keyword evidence="7" id="KW-1185">Reference proteome</keyword>
<reference evidence="6 7" key="1">
    <citation type="journal article" date="2023" name="Commun. Biol.">
        <title>Genome analysis of Parmales, the sister group of diatoms, reveals the evolutionary specialization of diatoms from phago-mixotrophs to photoautotrophs.</title>
        <authorList>
            <person name="Ban H."/>
            <person name="Sato S."/>
            <person name="Yoshikawa S."/>
            <person name="Yamada K."/>
            <person name="Nakamura Y."/>
            <person name="Ichinomiya M."/>
            <person name="Sato N."/>
            <person name="Blanc-Mathieu R."/>
            <person name="Endo H."/>
            <person name="Kuwata A."/>
            <person name="Ogata H."/>
        </authorList>
    </citation>
    <scope>NUCLEOTIDE SEQUENCE [LARGE SCALE GENOMIC DNA]</scope>
</reference>
<dbReference type="PANTHER" id="PTHR24019:SF5">
    <property type="entry name" value="ADIPOLIN"/>
    <property type="match status" value="1"/>
</dbReference>
<feature type="disulfide bond" evidence="4">
    <location>
        <begin position="2074"/>
        <end position="2087"/>
    </location>
</feature>
<organism evidence="6 7">
    <name type="scientific">Tetraparma gracilis</name>
    <dbReference type="NCBI Taxonomy" id="2962635"/>
    <lineage>
        <taxon>Eukaryota</taxon>
        <taxon>Sar</taxon>
        <taxon>Stramenopiles</taxon>
        <taxon>Ochrophyta</taxon>
        <taxon>Bolidophyceae</taxon>
        <taxon>Parmales</taxon>
        <taxon>Triparmaceae</taxon>
        <taxon>Tetraparma</taxon>
    </lineage>
</organism>
<sequence>MNMTFHFDEPVDPDSFDPLGVTLQDDASATYTVVLADADCAPGVGTTVYCWLGAVDKAEIATKNGQVGTTALNTFLVISNIAFSDVATVSNSLTPITVGLEIGPVLFMTTIDMDAGFLTLRFSEPVDISSFLASPYVVLQNSASSASSWHQLTGTDGHWASHNGYQINLIMKSTDMDAMKIKTGLATGKSDTFVTIATECITDVVSGTYLGPNSNRANNVGVQVSEYVTDTTSPSLTNWHLDLTTSTISLEFDEPVKASTLGATQITLHNQEVYDASTQSSVTLSSGSTTSSSDGATLVLNILNAGGLGSDFDDISYARTLAIDQASSWIAFSPDLVVDMSLQQNKVNAITSAGATQVHTYIADTASPTLMTYDVDINAATITMTFSEAVYVDIFDVTKVTLRSSAASATYTHTLSDQTTVAQVTLDAAAAKSVAAYPIVVLDVHKADLDALKTARYLATSQATTFLSALATTTTDISTLTNPLVEVQTYEALQVSTYAADSVNPNMLNFTLDLNDGILEFDMDEVVDLATLDVTQIVFQYAIFTGSNEQQYQLTGGSIDSTAPSRFAKVYLTATDMNGIKLKAGLCTSTTDCFVRFSSTLLYDMAANAVNPVNDGVSMQASSYKVDTTRPSVNSFQIKSSGKIILKFSESMLISSFAASSFVLQTVDRSLIYTLTEVTEVTGAELQDTKLTFTMNQDFADANFEGVALSQLTSYMSCDENGFTDVAGNKLMPIADADAFLMGPALEQFSLNMEAGTLDLLFSEALTGNIEAQAITIANELGASPGLEYTLTEWETSDGTFSVTAETSVTVPLCAADIEALKEIGYLAKDKETTFLSITTSPALGYNSDTASVGAPLFIVPVDKEEAVQVATYTRDSTNPNLIQYDIDKNLGTITLTFDEPVHLSSFNTSSIVLQKDTERGTSVNFVRLNQGSSISVPSPLSVALGVGSSEVTVTLANDDLGVVLSLGLGQYLVLDATAARDTSDEIGNRVVPLVDGSPITANSIVPDTTGPSVVSFEIDMETGTLLIEFSEPVDAAGFDTSAVTIQGSQLASNTGSYSLTSATVIMSDVGMFLSLDMNIYRTDLDGIKAAMLNGVAVDLASSFLCIDGTKFADFNGNAGTTIADGSCIAASAYSADTRVPELLSFDLEYTDNADAKYGKLTVHFSEPVDPTSVVLANLVITDGGSFSLSLASSSINSAVTSSSIDVDLAAAELAAIQGSGAATLFLSIAINSADDMSGNGLAAIVDQEIGPVLQFVTLSMATGVEKIIAIFSEPIALSSFDPTGFTLITGGASSSFQLTANSTLSATTVAGGDSNVIEIEIGPLDVAALKTLHELCIDESSCRVSVAGSFISDVAATANTVVAIGVSDALQVESFVADETTPTLLNVKIDLSTDFIEFTFNEPIRADKVKMGQVAFQSAADSGAGGAVKRVLVDSTYLGANSEVITCTLGLADLVFIKSSLALCADGSSCFVSFLADTFVDTAKISNGLPVVSSAAARAVDVYVADTVQPTLSTFTLDINVGILELTFSEPVDMSTFQPNQVGIQKARNNNAGGLLIDAASSVTQPDGHILSVQLTLADLDFLLLDSSLAASQVQTYVSMAGGCVVDTVGTPNQLVEIANNAAQSAGDFTDDTTPPALLTVALDMDLGKLTLGFSEYINAGAVDVTQIGVFNATGNTAAGVYLDGGSAMSQVVTHTKTPEIVLSLADLNKIKDYRGVGTGTGDTWVRLLAGTFLDLSGNTNDLLETNELVQASAYVADVTKPELQQYTMDMDTGNLALVFSETMDEDLITWSGLRLQEFEIAQYGEVFDFISPVVTPGVASTSNILYVALGEADMGSMKKKGVGFATDKIWLSMDEGAFKDMAGLDVEQVLETGITGGASMATTSLVLDASGPALQKWRVDRSGDQQNVLKLWFAEPVTAATAAGRNNIVITNNTLSSVEFALGTINIDNTTLGADYTLGNGNREITIDTTNVWDSLLSLNIMDQGANTMKLTLQAGVVMDMSPASNDNDEQQYVQENSPLCTCAEGAGYWVSTRCNTIDDAVCSACTSCSALGQFYEGAACGLYLDTQCVRCSTCNSGYYPSGACAGTTDTVCGLCTECDDMSYETSACTGGNNRICASCKICEWLNPKQEVACNSKSKSWRSANCCFDKKGAQIKCKSVDYANLEIEARNGRHHWVYPDSTPRIEGYNLGEWNGD</sequence>
<evidence type="ECO:0000256" key="2">
    <source>
        <dbReference type="ARBA" id="ARBA00022525"/>
    </source>
</evidence>
<dbReference type="InterPro" id="IPR001368">
    <property type="entry name" value="TNFR/NGFR_Cys_rich_reg"/>
</dbReference>
<evidence type="ECO:0000256" key="3">
    <source>
        <dbReference type="ARBA" id="ARBA00022729"/>
    </source>
</evidence>
<accession>A0ABQ6MIB8</accession>
<dbReference type="PANTHER" id="PTHR24019">
    <property type="entry name" value="ADIPOLIN"/>
    <property type="match status" value="1"/>
</dbReference>
<evidence type="ECO:0000256" key="4">
    <source>
        <dbReference type="PROSITE-ProRule" id="PRU00206"/>
    </source>
</evidence>
<gene>
    <name evidence="6" type="ORF">TeGR_g6822</name>
</gene>
<name>A0ABQ6MIB8_9STRA</name>
<evidence type="ECO:0000313" key="6">
    <source>
        <dbReference type="EMBL" id="GMI26936.1"/>
    </source>
</evidence>
<keyword evidence="4" id="KW-1015">Disulfide bond</keyword>
<keyword evidence="3" id="KW-0732">Signal</keyword>